<proteinExistence type="predicted"/>
<dbReference type="OrthoDB" id="3546225at2759"/>
<evidence type="ECO:0000313" key="2">
    <source>
        <dbReference type="EMBL" id="RDW91389.1"/>
    </source>
</evidence>
<dbReference type="Proteomes" id="UP000256328">
    <property type="component" value="Unassembled WGS sequence"/>
</dbReference>
<dbReference type="AlphaFoldDB" id="A0A3D8SYQ1"/>
<feature type="compositionally biased region" description="Polar residues" evidence="1">
    <location>
        <begin position="20"/>
        <end position="32"/>
    </location>
</feature>
<keyword evidence="3" id="KW-1185">Reference proteome</keyword>
<gene>
    <name evidence="2" type="ORF">BP5796_02554</name>
</gene>
<protein>
    <submittedName>
        <fullName evidence="2">Uncharacterized protein</fullName>
    </submittedName>
</protein>
<name>A0A3D8SYQ1_9HELO</name>
<organism evidence="2 3">
    <name type="scientific">Coleophoma crateriformis</name>
    <dbReference type="NCBI Taxonomy" id="565419"/>
    <lineage>
        <taxon>Eukaryota</taxon>
        <taxon>Fungi</taxon>
        <taxon>Dikarya</taxon>
        <taxon>Ascomycota</taxon>
        <taxon>Pezizomycotina</taxon>
        <taxon>Leotiomycetes</taxon>
        <taxon>Helotiales</taxon>
        <taxon>Dermateaceae</taxon>
        <taxon>Coleophoma</taxon>
    </lineage>
</organism>
<comment type="caution">
    <text evidence="2">The sequence shown here is derived from an EMBL/GenBank/DDBJ whole genome shotgun (WGS) entry which is preliminary data.</text>
</comment>
<evidence type="ECO:0000256" key="1">
    <source>
        <dbReference type="SAM" id="MobiDB-lite"/>
    </source>
</evidence>
<sequence length="395" mass="45774">MASDTAIEERTADAIDPDNSHITTPPANQSFNKRTHEDVLFSPSKRVRTNKRDGEEKTLIFSTACNDSTTDDNTKEDNSNDQANPPPHDEIFTEFQQEVRKQNRGEVNFELEQSLYDALQHQIREQLRHEVTTNITEGMKNRMRENAENAVRKELERRYMFVEAFHLKKLWDEKMGSQTRMVARIGRNGEQETVDDYFCDPSHRKAAVEIIRRCDPESEVVKACYAPKPQEALEFESPQLAPNSQSRKLLAVIVQLAETAPMTYDDAVSTMQEIELGNRQEIFRCIASHPYYIEAEKKQKHAIKMQLVYYMHRHFTSQISILTGAHIPEATRKLVYLQLGSDHVFLTKDDLRLALPSVLTKKNKELWAEITTPRTNKIRLRLNKNKKVIEDDDEE</sequence>
<reference evidence="2 3" key="1">
    <citation type="journal article" date="2018" name="IMA Fungus">
        <title>IMA Genome-F 9: Draft genome sequence of Annulohypoxylon stygium, Aspergillus mulundensis, Berkeleyomyces basicola (syn. Thielaviopsis basicola), Ceratocystis smalleyi, two Cercospora beticola strains, Coleophoma cylindrospora, Fusarium fracticaudum, Phialophora cf. hyalina, and Morchella septimelata.</title>
        <authorList>
            <person name="Wingfield B.D."/>
            <person name="Bills G.F."/>
            <person name="Dong Y."/>
            <person name="Huang W."/>
            <person name="Nel W.J."/>
            <person name="Swalarsk-Parry B.S."/>
            <person name="Vaghefi N."/>
            <person name="Wilken P.M."/>
            <person name="An Z."/>
            <person name="de Beer Z.W."/>
            <person name="De Vos L."/>
            <person name="Chen L."/>
            <person name="Duong T.A."/>
            <person name="Gao Y."/>
            <person name="Hammerbacher A."/>
            <person name="Kikkert J.R."/>
            <person name="Li Y."/>
            <person name="Li H."/>
            <person name="Li K."/>
            <person name="Li Q."/>
            <person name="Liu X."/>
            <person name="Ma X."/>
            <person name="Naidoo K."/>
            <person name="Pethybridge S.J."/>
            <person name="Sun J."/>
            <person name="Steenkamp E.T."/>
            <person name="van der Nest M.A."/>
            <person name="van Wyk S."/>
            <person name="Wingfield M.J."/>
            <person name="Xiong C."/>
            <person name="Yue Q."/>
            <person name="Zhang X."/>
        </authorList>
    </citation>
    <scope>NUCLEOTIDE SEQUENCE [LARGE SCALE GENOMIC DNA]</scope>
    <source>
        <strain evidence="2 3">BP5796</strain>
    </source>
</reference>
<dbReference type="EMBL" id="PDLN01000003">
    <property type="protein sequence ID" value="RDW91389.1"/>
    <property type="molecule type" value="Genomic_DNA"/>
</dbReference>
<evidence type="ECO:0000313" key="3">
    <source>
        <dbReference type="Proteomes" id="UP000256328"/>
    </source>
</evidence>
<accession>A0A3D8SYQ1</accession>
<feature type="region of interest" description="Disordered" evidence="1">
    <location>
        <begin position="1"/>
        <end position="89"/>
    </location>
</feature>